<dbReference type="PATRIC" id="fig|571915.4.peg.3273"/>
<dbReference type="RefSeq" id="WP_047263183.1">
    <property type="nucleotide sequence ID" value="NZ_CP011542.1"/>
</dbReference>
<reference evidence="3" key="2">
    <citation type="submission" date="2015-05" db="EMBL/GenBank/DDBJ databases">
        <title>Complete genome sequence of Corynebacterium mustelae DSM 45274, isolated from various tissues of a male ferret with lethal sepsis.</title>
        <authorList>
            <person name="Ruckert C."/>
            <person name="Albersmeier A."/>
            <person name="Winkler A."/>
            <person name="Tauch A."/>
        </authorList>
    </citation>
    <scope>NUCLEOTIDE SEQUENCE [LARGE SCALE GENOMIC DNA]</scope>
    <source>
        <strain evidence="3">DSM 45274</strain>
    </source>
</reference>
<feature type="domain" description="DUF4253" evidence="1">
    <location>
        <begin position="167"/>
        <end position="270"/>
    </location>
</feature>
<dbReference type="OrthoDB" id="7839592at2"/>
<dbReference type="Proteomes" id="UP000035199">
    <property type="component" value="Chromosome"/>
</dbReference>
<name>A0A0G3H663_9CORY</name>
<dbReference type="KEGG" id="cmv:CMUST_15245"/>
<proteinExistence type="predicted"/>
<gene>
    <name evidence="2" type="ORF">CMUST_15245</name>
</gene>
<dbReference type="Pfam" id="PF14062">
    <property type="entry name" value="DUF4253"/>
    <property type="match status" value="1"/>
</dbReference>
<reference evidence="2 3" key="1">
    <citation type="journal article" date="2015" name="Genome Announc.">
        <title>Complete Genome Sequence of the Type Strain Corynebacterium mustelae DSM 45274, Isolated from Various Tissues of a Male Ferret with Lethal Sepsis.</title>
        <authorList>
            <person name="Ruckert C."/>
            <person name="Eimer J."/>
            <person name="Winkler A."/>
            <person name="Tauch A."/>
        </authorList>
    </citation>
    <scope>NUCLEOTIDE SEQUENCE [LARGE SCALE GENOMIC DNA]</scope>
    <source>
        <strain evidence="2 3">DSM 45274</strain>
    </source>
</reference>
<protein>
    <submittedName>
        <fullName evidence="2">Putative DUF4253 family protein</fullName>
    </submittedName>
</protein>
<evidence type="ECO:0000313" key="2">
    <source>
        <dbReference type="EMBL" id="AKK07338.1"/>
    </source>
</evidence>
<organism evidence="2 3">
    <name type="scientific">Corynebacterium mustelae</name>
    <dbReference type="NCBI Taxonomy" id="571915"/>
    <lineage>
        <taxon>Bacteria</taxon>
        <taxon>Bacillati</taxon>
        <taxon>Actinomycetota</taxon>
        <taxon>Actinomycetes</taxon>
        <taxon>Mycobacteriales</taxon>
        <taxon>Corynebacteriaceae</taxon>
        <taxon>Corynebacterium</taxon>
    </lineage>
</organism>
<dbReference type="EMBL" id="CP011542">
    <property type="protein sequence ID" value="AKK07338.1"/>
    <property type="molecule type" value="Genomic_DNA"/>
</dbReference>
<sequence>MSLWKLFSRRKLAEAEGVVLECLAPRPITELMPVLDANGFGYIPVASSETGNPIALRVPATVAEASNGEFSRFAIDLIGNFHRDGWWPISVRDFAPATVTPPVSDYQSIEVGELFTARFADGAFKVAGLAEYTLDTELDYRNFFATNHEFTTNFSERGEFYTGEDFLVVQVARPAEVPMTLQWRPTNVPALTPAEFTAVLASWEQRFGAAVTHLSPEGLELQNPPIDSDVDDVYMAMEQFVFGSTADGNTTGFDFYFEQVQYEGVWEFFW</sequence>
<evidence type="ECO:0000313" key="3">
    <source>
        <dbReference type="Proteomes" id="UP000035199"/>
    </source>
</evidence>
<dbReference type="STRING" id="571915.CMUST_15245"/>
<dbReference type="InterPro" id="IPR025349">
    <property type="entry name" value="DUF4253"/>
</dbReference>
<dbReference type="AlphaFoldDB" id="A0A0G3H663"/>
<accession>A0A0G3H663</accession>
<keyword evidence="3" id="KW-1185">Reference proteome</keyword>
<evidence type="ECO:0000259" key="1">
    <source>
        <dbReference type="Pfam" id="PF14062"/>
    </source>
</evidence>